<evidence type="ECO:0000313" key="2">
    <source>
        <dbReference type="Proteomes" id="UP000324758"/>
    </source>
</evidence>
<protein>
    <submittedName>
        <fullName evidence="1">Uncharacterized protein</fullName>
    </submittedName>
</protein>
<comment type="caution">
    <text evidence="1">The sequence shown here is derived from an EMBL/GenBank/DDBJ whole genome shotgun (WGS) entry which is preliminary data.</text>
</comment>
<dbReference type="OrthoDB" id="9955167at2"/>
<reference evidence="1 2" key="1">
    <citation type="submission" date="2019-08" db="EMBL/GenBank/DDBJ databases">
        <title>Bradyrhizobium hipponensis sp. nov., a rhizobium isolated from a Lupinus angustifolius root nodule in Tunisia.</title>
        <authorList>
            <person name="Off K."/>
            <person name="Rejili M."/>
            <person name="Mars M."/>
            <person name="Brachmann A."/>
            <person name="Marin M."/>
        </authorList>
    </citation>
    <scope>NUCLEOTIDE SEQUENCE [LARGE SCALE GENOMIC DNA]</scope>
    <source>
        <strain evidence="1 2">CTAW71</strain>
    </source>
</reference>
<organism evidence="1 2">
    <name type="scientific">Bradyrhizobium rifense</name>
    <dbReference type="NCBI Taxonomy" id="515499"/>
    <lineage>
        <taxon>Bacteria</taxon>
        <taxon>Pseudomonadati</taxon>
        <taxon>Pseudomonadota</taxon>
        <taxon>Alphaproteobacteria</taxon>
        <taxon>Hyphomicrobiales</taxon>
        <taxon>Nitrobacteraceae</taxon>
        <taxon>Bradyrhizobium</taxon>
    </lineage>
</organism>
<keyword evidence="2" id="KW-1185">Reference proteome</keyword>
<dbReference type="AlphaFoldDB" id="A0A5D3K4L5"/>
<dbReference type="Proteomes" id="UP000324758">
    <property type="component" value="Unassembled WGS sequence"/>
</dbReference>
<name>A0A5D3K4L5_9BRAD</name>
<sequence length="107" mass="12619">MNRIIFLFDKMQLAFYGNLVGHERDFRIEMNAILFPREQFLEFKNGAEQFRDGLSIWKQLRNTDSKDGVLRPVHGSRITFATARQNFVNWLSGRQELVDLTRTALKQ</sequence>
<accession>A0A5D3K4L5</accession>
<dbReference type="RefSeq" id="WP_148776718.1">
    <property type="nucleotide sequence ID" value="NZ_VSSS01000058.1"/>
</dbReference>
<proteinExistence type="predicted"/>
<gene>
    <name evidence="1" type="ORF">FXB40_34375</name>
</gene>
<evidence type="ECO:0000313" key="1">
    <source>
        <dbReference type="EMBL" id="TYL89713.1"/>
    </source>
</evidence>
<dbReference type="EMBL" id="VSSS01000058">
    <property type="protein sequence ID" value="TYL89713.1"/>
    <property type="molecule type" value="Genomic_DNA"/>
</dbReference>